<dbReference type="HOGENOM" id="CLU_1450051_0_0_1"/>
<keyword evidence="3" id="KW-1185">Reference proteome</keyword>
<evidence type="ECO:0000313" key="3">
    <source>
        <dbReference type="Proteomes" id="UP000011115"/>
    </source>
</evidence>
<feature type="region of interest" description="Disordered" evidence="1">
    <location>
        <begin position="159"/>
        <end position="187"/>
    </location>
</feature>
<evidence type="ECO:0000313" key="2">
    <source>
        <dbReference type="EnsemblPlants" id="PGSC0003DMT400085844"/>
    </source>
</evidence>
<reference evidence="3" key="1">
    <citation type="journal article" date="2011" name="Nature">
        <title>Genome sequence and analysis of the tuber crop potato.</title>
        <authorList>
            <consortium name="The Potato Genome Sequencing Consortium"/>
        </authorList>
    </citation>
    <scope>NUCLEOTIDE SEQUENCE [LARGE SCALE GENOMIC DNA]</scope>
    <source>
        <strain evidence="3">cv. DM1-3 516 R44</strain>
    </source>
</reference>
<organism evidence="2 3">
    <name type="scientific">Solanum tuberosum</name>
    <name type="common">Potato</name>
    <dbReference type="NCBI Taxonomy" id="4113"/>
    <lineage>
        <taxon>Eukaryota</taxon>
        <taxon>Viridiplantae</taxon>
        <taxon>Streptophyta</taxon>
        <taxon>Embryophyta</taxon>
        <taxon>Tracheophyta</taxon>
        <taxon>Spermatophyta</taxon>
        <taxon>Magnoliopsida</taxon>
        <taxon>eudicotyledons</taxon>
        <taxon>Gunneridae</taxon>
        <taxon>Pentapetalae</taxon>
        <taxon>asterids</taxon>
        <taxon>lamiids</taxon>
        <taxon>Solanales</taxon>
        <taxon>Solanaceae</taxon>
        <taxon>Solanoideae</taxon>
        <taxon>Solaneae</taxon>
        <taxon>Solanum</taxon>
    </lineage>
</organism>
<reference evidence="2" key="2">
    <citation type="submission" date="2015-06" db="UniProtKB">
        <authorList>
            <consortium name="EnsemblPlants"/>
        </authorList>
    </citation>
    <scope>IDENTIFICATION</scope>
    <source>
        <strain evidence="2">DM1-3 516 R44</strain>
    </source>
</reference>
<feature type="compositionally biased region" description="Basic residues" evidence="1">
    <location>
        <begin position="1"/>
        <end position="12"/>
    </location>
</feature>
<dbReference type="AlphaFoldDB" id="M1DAE2"/>
<protein>
    <submittedName>
        <fullName evidence="2">Uncharacterized protein</fullName>
    </submittedName>
</protein>
<dbReference type="InParanoid" id="M1DAE2"/>
<dbReference type="Proteomes" id="UP000011115">
    <property type="component" value="Unassembled WGS sequence"/>
</dbReference>
<sequence length="187" mass="20494">MDVVGKKGHNIKKSVSNKSYEVPPRVESNEGLTSQEPSAIEASEDDVKVISKDVSLGREWVMKVNVGIDIVEIFSQCLGKAHGGMENYRCHKDKYRGLKEQVGAGMTEIDKNIVVTRESKIEAPTPAVLKEVHDAREVKKFLTLRELFQAWKALQVPSTAPHPRTVDGLTPRTAAPSLGSEAPPLPA</sequence>
<accession>M1DAE2</accession>
<name>M1DAE2_SOLTU</name>
<dbReference type="EnsemblPlants" id="PGSC0003DMT400085844">
    <property type="protein sequence ID" value="PGSC0003DMT400085844"/>
    <property type="gene ID" value="PGSC0003DMG400035415"/>
</dbReference>
<dbReference type="PaxDb" id="4113-PGSC0003DMT400085844"/>
<proteinExistence type="predicted"/>
<evidence type="ECO:0000256" key="1">
    <source>
        <dbReference type="SAM" id="MobiDB-lite"/>
    </source>
</evidence>
<dbReference type="Gramene" id="PGSC0003DMT400085844">
    <property type="protein sequence ID" value="PGSC0003DMT400085844"/>
    <property type="gene ID" value="PGSC0003DMG400035415"/>
</dbReference>
<feature type="region of interest" description="Disordered" evidence="1">
    <location>
        <begin position="1"/>
        <end position="40"/>
    </location>
</feature>